<dbReference type="EMBL" id="JBHTMM010000190">
    <property type="protein sequence ID" value="MFD1313390.1"/>
    <property type="molecule type" value="Genomic_DNA"/>
</dbReference>
<gene>
    <name evidence="1" type="ORF">ACFQ5X_47740</name>
</gene>
<evidence type="ECO:0008006" key="3">
    <source>
        <dbReference type="Google" id="ProtNLM"/>
    </source>
</evidence>
<name>A0ABW3XXG8_9ACTN</name>
<comment type="caution">
    <text evidence="1">The sequence shown here is derived from an EMBL/GenBank/DDBJ whole genome shotgun (WGS) entry which is preliminary data.</text>
</comment>
<dbReference type="Gene3D" id="3.10.450.50">
    <property type="match status" value="1"/>
</dbReference>
<keyword evidence="2" id="KW-1185">Reference proteome</keyword>
<evidence type="ECO:0000313" key="2">
    <source>
        <dbReference type="Proteomes" id="UP001597058"/>
    </source>
</evidence>
<proteinExistence type="predicted"/>
<reference evidence="2" key="1">
    <citation type="journal article" date="2019" name="Int. J. Syst. Evol. Microbiol.">
        <title>The Global Catalogue of Microorganisms (GCM) 10K type strain sequencing project: providing services to taxonomists for standard genome sequencing and annotation.</title>
        <authorList>
            <consortium name="The Broad Institute Genomics Platform"/>
            <consortium name="The Broad Institute Genome Sequencing Center for Infectious Disease"/>
            <person name="Wu L."/>
            <person name="Ma J."/>
        </authorList>
    </citation>
    <scope>NUCLEOTIDE SEQUENCE [LARGE SCALE GENOMIC DNA]</scope>
    <source>
        <strain evidence="2">CGMCC 4.7020</strain>
    </source>
</reference>
<accession>A0ABW3XXG8</accession>
<organism evidence="1 2">
    <name type="scientific">Streptomyces kaempferi</name>
    <dbReference type="NCBI Taxonomy" id="333725"/>
    <lineage>
        <taxon>Bacteria</taxon>
        <taxon>Bacillati</taxon>
        <taxon>Actinomycetota</taxon>
        <taxon>Actinomycetes</taxon>
        <taxon>Kitasatosporales</taxon>
        <taxon>Streptomycetaceae</taxon>
        <taxon>Streptomyces</taxon>
    </lineage>
</organism>
<protein>
    <recommendedName>
        <fullName evidence="3">SnoaL-like domain-containing protein</fullName>
    </recommendedName>
</protein>
<sequence length="136" mass="15163">MSNTDESKTQGLSYYPWWLDKLADNVTGNGSFIDNGPIPGPEAVRSVVTAARGLYEFQDFTYTGDYGNNGFIEEYTTRVKGETLHVVVTVARNAAGECEQLVVNHRPRNAMLLFSREMHKKFAGTPLVDHFLADES</sequence>
<dbReference type="Proteomes" id="UP001597058">
    <property type="component" value="Unassembled WGS sequence"/>
</dbReference>
<evidence type="ECO:0000313" key="1">
    <source>
        <dbReference type="EMBL" id="MFD1313390.1"/>
    </source>
</evidence>
<dbReference type="RefSeq" id="WP_381331227.1">
    <property type="nucleotide sequence ID" value="NZ_JBHTMM010000190.1"/>
</dbReference>